<dbReference type="AlphaFoldDB" id="A0A5N4ASX0"/>
<gene>
    <name evidence="2" type="ORF">PPYR_06149</name>
</gene>
<evidence type="ECO:0000313" key="3">
    <source>
        <dbReference type="Proteomes" id="UP000327044"/>
    </source>
</evidence>
<organism evidence="2 3">
    <name type="scientific">Photinus pyralis</name>
    <name type="common">Common eastern firefly</name>
    <name type="synonym">Lampyris pyralis</name>
    <dbReference type="NCBI Taxonomy" id="7054"/>
    <lineage>
        <taxon>Eukaryota</taxon>
        <taxon>Metazoa</taxon>
        <taxon>Ecdysozoa</taxon>
        <taxon>Arthropoda</taxon>
        <taxon>Hexapoda</taxon>
        <taxon>Insecta</taxon>
        <taxon>Pterygota</taxon>
        <taxon>Neoptera</taxon>
        <taxon>Endopterygota</taxon>
        <taxon>Coleoptera</taxon>
        <taxon>Polyphaga</taxon>
        <taxon>Elateriformia</taxon>
        <taxon>Elateroidea</taxon>
        <taxon>Lampyridae</taxon>
        <taxon>Lampyrinae</taxon>
        <taxon>Photinus</taxon>
    </lineage>
</organism>
<sequence length="529" mass="59632">MATHFKLLCRVFESGLLSEDDMVQAYYYMLRMVTSGEVTPDADDIVRFRRLREAAGAIQTRLLGQIMKQIFFVECSSGSCGSQPTVAPLELTVSNPPQQPAFTVKTQSQAMDLTVNAIPQPHFAKEQSQPIDLTVNNPAQPSTSGAMPKRKRAAPCVNNPQTSTENTLLTGCGTTTRYQVLSEGETVVKKFNLSAKRITIKFNEVTDNELALEWLKKSLTELIEYITKGRAADDRIGMLMSNDEFPDKPLAFSFRRVDQLSPEVMIKMMEKVLQSNRSFFSSDALRIDVSLITLPAGRGRQWMTGCSFKEFCLKKRGIISIKNHDTLCLARALVTVIAFKTKAANLRLFESGHPLQRQKALELCAAASVDLSNGGTIDHIRQFQDYTIVVYNHRMGKTGYFEGPRSPQRKVLNLLFEQEHYNVITSLTSAFTCGYFCELCRMRMNGRREHKDCKYICPCCHNNPPCSKVNAEVKCDNCNHDFRGQECFQLHKDQGLCDSLKRCRSCLASIWKGTKAHKCGFKKMHYVPS</sequence>
<name>A0A5N4ASX0_PHOPY</name>
<dbReference type="EMBL" id="VVIM01000004">
    <property type="protein sequence ID" value="KAB0800409.1"/>
    <property type="molecule type" value="Genomic_DNA"/>
</dbReference>
<protein>
    <submittedName>
        <fullName evidence="2">Uncharacterized protein</fullName>
    </submittedName>
</protein>
<accession>A0A5N4ASX0</accession>
<dbReference type="Proteomes" id="UP000327044">
    <property type="component" value="Unassembled WGS sequence"/>
</dbReference>
<dbReference type="InParanoid" id="A0A5N4ASX0"/>
<proteinExistence type="predicted"/>
<evidence type="ECO:0000256" key="1">
    <source>
        <dbReference type="SAM" id="MobiDB-lite"/>
    </source>
</evidence>
<evidence type="ECO:0000313" key="2">
    <source>
        <dbReference type="EMBL" id="KAB0800409.1"/>
    </source>
</evidence>
<comment type="caution">
    <text evidence="2">The sequence shown here is derived from an EMBL/GenBank/DDBJ whole genome shotgun (WGS) entry which is preliminary data.</text>
</comment>
<reference evidence="2 3" key="1">
    <citation type="journal article" date="2018" name="Elife">
        <title>Firefly genomes illuminate parallel origins of bioluminescence in beetles.</title>
        <authorList>
            <person name="Fallon T.R."/>
            <person name="Lower S.E."/>
            <person name="Chang C.H."/>
            <person name="Bessho-Uehara M."/>
            <person name="Martin G.J."/>
            <person name="Bewick A.J."/>
            <person name="Behringer M."/>
            <person name="Debat H.J."/>
            <person name="Wong I."/>
            <person name="Day J.C."/>
            <person name="Suvorov A."/>
            <person name="Silva C.J."/>
            <person name="Stanger-Hall K.F."/>
            <person name="Hall D.W."/>
            <person name="Schmitz R.J."/>
            <person name="Nelson D.R."/>
            <person name="Lewis S.M."/>
            <person name="Shigenobu S."/>
            <person name="Bybee S.M."/>
            <person name="Larracuente A.M."/>
            <person name="Oba Y."/>
            <person name="Weng J.K."/>
        </authorList>
    </citation>
    <scope>NUCLEOTIDE SEQUENCE [LARGE SCALE GENOMIC DNA]</scope>
    <source>
        <strain evidence="2">1611_PpyrPB1</strain>
        <tissue evidence="2">Whole body</tissue>
    </source>
</reference>
<feature type="region of interest" description="Disordered" evidence="1">
    <location>
        <begin position="139"/>
        <end position="162"/>
    </location>
</feature>
<keyword evidence="3" id="KW-1185">Reference proteome</keyword>